<dbReference type="InterPro" id="IPR045232">
    <property type="entry name" value="FAM234"/>
</dbReference>
<name>A0A6H5HG21_9HEMI</name>
<dbReference type="OrthoDB" id="567787at2759"/>
<evidence type="ECO:0000256" key="3">
    <source>
        <dbReference type="ARBA" id="ARBA00022989"/>
    </source>
</evidence>
<proteinExistence type="predicted"/>
<keyword evidence="6" id="KW-1185">Reference proteome</keyword>
<accession>A0A6H5HG21</accession>
<keyword evidence="2" id="KW-0812">Transmembrane</keyword>
<sequence>MKFSYATAEKGSNSMRKSASNALSWLQGANSKVPASTPSQISAITTGSIAHLTATESSRLASSWSWQLQSGVSCRSQEPHIRSFFSAGDSVQSGNSCDDWPDSKGVCGGGVLALNGKTGTMLWRYWTRKDILFVDCSANLNADSTKDCLISGKGGVRHLIILSGRGGDLLGQFRVPDNEGLFTAPRILVARDGTDTVIFASGAYDTPGAIYSVPLSSIAKSLTEDSGVRKIWDGPTGVGSGFVLADMTGDGYDDIIVTLGDTLIVLNSNNFSLHWNVSSYSGAAPDQKQQIIVFPINVNLGDSAIEYNMPEPAITDSKLSDALEGRNERRTVRSLADGGARSLPRASSTASFIINLDVRGCRFHSFNIFGFCPEFVKILMPSIMEESQNQTILAND</sequence>
<evidence type="ECO:0000256" key="4">
    <source>
        <dbReference type="ARBA" id="ARBA00023136"/>
    </source>
</evidence>
<dbReference type="Gene3D" id="2.130.10.10">
    <property type="entry name" value="YVTN repeat-like/Quinoprotein amine dehydrogenase"/>
    <property type="match status" value="1"/>
</dbReference>
<keyword evidence="4" id="KW-0472">Membrane</keyword>
<evidence type="ECO:0000313" key="5">
    <source>
        <dbReference type="EMBL" id="CAB0015986.1"/>
    </source>
</evidence>
<dbReference type="InterPro" id="IPR015943">
    <property type="entry name" value="WD40/YVTN_repeat-like_dom_sf"/>
</dbReference>
<dbReference type="PANTHER" id="PTHR21419:SF30">
    <property type="entry name" value="IG-LIKE DOMAIN-CONTAINING PROTEIN"/>
    <property type="match status" value="1"/>
</dbReference>
<keyword evidence="3" id="KW-1133">Transmembrane helix</keyword>
<dbReference type="EMBL" id="CADCXU010029831">
    <property type="protein sequence ID" value="CAB0015986.1"/>
    <property type="molecule type" value="Genomic_DNA"/>
</dbReference>
<reference evidence="5 6" key="1">
    <citation type="submission" date="2020-02" db="EMBL/GenBank/DDBJ databases">
        <authorList>
            <person name="Ferguson B K."/>
        </authorList>
    </citation>
    <scope>NUCLEOTIDE SEQUENCE [LARGE SCALE GENOMIC DNA]</scope>
</reference>
<dbReference type="SUPFAM" id="SSF50998">
    <property type="entry name" value="Quinoprotein alcohol dehydrogenase-like"/>
    <property type="match status" value="1"/>
</dbReference>
<protein>
    <submittedName>
        <fullName evidence="5">Uncharacterized protein</fullName>
    </submittedName>
</protein>
<dbReference type="InterPro" id="IPR011047">
    <property type="entry name" value="Quinoprotein_ADH-like_sf"/>
</dbReference>
<gene>
    <name evidence="5" type="ORF">NTEN_LOCUS20319</name>
</gene>
<dbReference type="PANTHER" id="PTHR21419">
    <property type="match status" value="1"/>
</dbReference>
<evidence type="ECO:0000256" key="1">
    <source>
        <dbReference type="ARBA" id="ARBA00004167"/>
    </source>
</evidence>
<dbReference type="Proteomes" id="UP000479000">
    <property type="component" value="Unassembled WGS sequence"/>
</dbReference>
<comment type="subcellular location">
    <subcellularLocation>
        <location evidence="1">Membrane</location>
        <topology evidence="1">Single-pass membrane protein</topology>
    </subcellularLocation>
</comment>
<evidence type="ECO:0000313" key="6">
    <source>
        <dbReference type="Proteomes" id="UP000479000"/>
    </source>
</evidence>
<organism evidence="5 6">
    <name type="scientific">Nesidiocoris tenuis</name>
    <dbReference type="NCBI Taxonomy" id="355587"/>
    <lineage>
        <taxon>Eukaryota</taxon>
        <taxon>Metazoa</taxon>
        <taxon>Ecdysozoa</taxon>
        <taxon>Arthropoda</taxon>
        <taxon>Hexapoda</taxon>
        <taxon>Insecta</taxon>
        <taxon>Pterygota</taxon>
        <taxon>Neoptera</taxon>
        <taxon>Paraneoptera</taxon>
        <taxon>Hemiptera</taxon>
        <taxon>Heteroptera</taxon>
        <taxon>Panheteroptera</taxon>
        <taxon>Cimicomorpha</taxon>
        <taxon>Miridae</taxon>
        <taxon>Dicyphina</taxon>
        <taxon>Nesidiocoris</taxon>
    </lineage>
</organism>
<dbReference type="AlphaFoldDB" id="A0A6H5HG21"/>
<dbReference type="GO" id="GO:0016020">
    <property type="term" value="C:membrane"/>
    <property type="evidence" value="ECO:0007669"/>
    <property type="project" value="UniProtKB-SubCell"/>
</dbReference>
<evidence type="ECO:0000256" key="2">
    <source>
        <dbReference type="ARBA" id="ARBA00022692"/>
    </source>
</evidence>